<accession>A0A855X398</accession>
<dbReference type="PANTHER" id="PTHR36456:SF1">
    <property type="entry name" value="UPF0232 PROTEIN SCO3875"/>
    <property type="match status" value="1"/>
</dbReference>
<gene>
    <name evidence="1" type="ORF">C3F09_05655</name>
</gene>
<reference evidence="1 2" key="1">
    <citation type="journal article" date="2018" name="ISME J.">
        <title>A methanotrophic archaeon couples anaerobic oxidation of methane to Fe(III) reduction.</title>
        <authorList>
            <person name="Cai C."/>
            <person name="Leu A.O."/>
            <person name="Xie G.J."/>
            <person name="Guo J."/>
            <person name="Feng Y."/>
            <person name="Zhao J.X."/>
            <person name="Tyson G.W."/>
            <person name="Yuan Z."/>
            <person name="Hu S."/>
        </authorList>
    </citation>
    <scope>NUCLEOTIDE SEQUENCE [LARGE SCALE GENOMIC DNA]</scope>
    <source>
        <strain evidence="1">FeB_12</strain>
    </source>
</reference>
<dbReference type="EMBL" id="PQAP01000065">
    <property type="protein sequence ID" value="PWB73091.1"/>
    <property type="molecule type" value="Genomic_DNA"/>
</dbReference>
<evidence type="ECO:0000313" key="2">
    <source>
        <dbReference type="Proteomes" id="UP000250918"/>
    </source>
</evidence>
<dbReference type="AlphaFoldDB" id="A0A855X398"/>
<dbReference type="Proteomes" id="UP000250918">
    <property type="component" value="Unassembled WGS sequence"/>
</dbReference>
<proteinExistence type="predicted"/>
<dbReference type="InterPro" id="IPR007922">
    <property type="entry name" value="DciA-like"/>
</dbReference>
<comment type="caution">
    <text evidence="1">The sequence shown here is derived from an EMBL/GenBank/DDBJ whole genome shotgun (WGS) entry which is preliminary data.</text>
</comment>
<evidence type="ECO:0000313" key="1">
    <source>
        <dbReference type="EMBL" id="PWB73091.1"/>
    </source>
</evidence>
<dbReference type="PANTHER" id="PTHR36456">
    <property type="entry name" value="UPF0232 PROTEIN SCO3875"/>
    <property type="match status" value="1"/>
</dbReference>
<sequence length="106" mass="11755">MAEKKGKSPRPISGAVESVIGSLGLSKSYNGWLVVTRWPEIVGEQIAKRAKATRFDNGVLFVVVEDAAWRQNLSMEIDNIMAAIRKYPFGKVIKQVRLVGTERGHT</sequence>
<dbReference type="Pfam" id="PF05258">
    <property type="entry name" value="DciA"/>
    <property type="match status" value="1"/>
</dbReference>
<protein>
    <recommendedName>
        <fullName evidence="3">DUF721 domain-containing protein</fullName>
    </recommendedName>
</protein>
<name>A0A855X398_9BACT</name>
<organism evidence="1 2">
    <name type="scientific">candidate division GN15 bacterium</name>
    <dbReference type="NCBI Taxonomy" id="2072418"/>
    <lineage>
        <taxon>Bacteria</taxon>
        <taxon>candidate division GN15</taxon>
    </lineage>
</organism>
<evidence type="ECO:0008006" key="3">
    <source>
        <dbReference type="Google" id="ProtNLM"/>
    </source>
</evidence>